<dbReference type="Proteomes" id="UP001060919">
    <property type="component" value="Chromosome"/>
</dbReference>
<gene>
    <name evidence="6" type="ORF">AsAng_0062400</name>
</gene>
<name>A0A916DWG8_9BACT</name>
<dbReference type="InterPro" id="IPR020821">
    <property type="entry name" value="ENPP1-3/EXOG-like_nuc-like"/>
</dbReference>
<dbReference type="GO" id="GO:0016787">
    <property type="term" value="F:hydrolase activity"/>
    <property type="evidence" value="ECO:0007669"/>
    <property type="project" value="InterPro"/>
</dbReference>
<dbReference type="EMBL" id="AP026867">
    <property type="protein sequence ID" value="BDS15456.1"/>
    <property type="molecule type" value="Genomic_DNA"/>
</dbReference>
<dbReference type="InterPro" id="IPR040255">
    <property type="entry name" value="Non-specific_endonuclease"/>
</dbReference>
<keyword evidence="6" id="KW-0378">Hydrolase</keyword>
<evidence type="ECO:0000256" key="2">
    <source>
        <dbReference type="PIRSR" id="PIRSR640255-2"/>
    </source>
</evidence>
<evidence type="ECO:0000256" key="3">
    <source>
        <dbReference type="SAM" id="Phobius"/>
    </source>
</evidence>
<feature type="transmembrane region" description="Helical" evidence="3">
    <location>
        <begin position="19"/>
        <end position="36"/>
    </location>
</feature>
<dbReference type="Pfam" id="PF01223">
    <property type="entry name" value="Endonuclease_NS"/>
    <property type="match status" value="1"/>
</dbReference>
<accession>A0A916DWG8</accession>
<protein>
    <submittedName>
        <fullName evidence="6">DNA/RNA non-specific endonuclease</fullName>
    </submittedName>
</protein>
<feature type="domain" description="DNA/RNA non-specific endonuclease/pyrophosphatase/phosphodiesterase" evidence="5">
    <location>
        <begin position="96"/>
        <end position="292"/>
    </location>
</feature>
<evidence type="ECO:0000313" key="7">
    <source>
        <dbReference type="Proteomes" id="UP001060919"/>
    </source>
</evidence>
<evidence type="ECO:0000313" key="6">
    <source>
        <dbReference type="EMBL" id="BDS15456.1"/>
    </source>
</evidence>
<dbReference type="GO" id="GO:0046872">
    <property type="term" value="F:metal ion binding"/>
    <property type="evidence" value="ECO:0007669"/>
    <property type="project" value="UniProtKB-KW"/>
</dbReference>
<proteinExistence type="predicted"/>
<dbReference type="SUPFAM" id="SSF54060">
    <property type="entry name" value="His-Me finger endonucleases"/>
    <property type="match status" value="1"/>
</dbReference>
<reference evidence="6" key="1">
    <citation type="submission" date="2022-09" db="EMBL/GenBank/DDBJ databases">
        <title>Aureispira anguillicida sp. nov., isolated from Leptocephalus of Japanese eel Anguilla japonica.</title>
        <authorList>
            <person name="Yuasa K."/>
            <person name="Mekata T."/>
            <person name="Ikunari K."/>
        </authorList>
    </citation>
    <scope>NUCLEOTIDE SEQUENCE</scope>
    <source>
        <strain evidence="6">EL160426</strain>
    </source>
</reference>
<dbReference type="InterPro" id="IPR001604">
    <property type="entry name" value="Endo_G_ENPP1-like_dom"/>
</dbReference>
<feature type="domain" description="ENPP1-3/EXOG-like endonuclease/phosphodiesterase" evidence="4">
    <location>
        <begin position="97"/>
        <end position="292"/>
    </location>
</feature>
<dbReference type="AlphaFoldDB" id="A0A916DWG8"/>
<dbReference type="GO" id="GO:0004519">
    <property type="term" value="F:endonuclease activity"/>
    <property type="evidence" value="ECO:0007669"/>
    <property type="project" value="UniProtKB-KW"/>
</dbReference>
<dbReference type="PANTHER" id="PTHR13966:SF5">
    <property type="entry name" value="ENDONUCLEASE G, MITOCHONDRIAL"/>
    <property type="match status" value="1"/>
</dbReference>
<evidence type="ECO:0000256" key="1">
    <source>
        <dbReference type="PIRSR" id="PIRSR640255-1"/>
    </source>
</evidence>
<keyword evidence="6" id="KW-0255">Endonuclease</keyword>
<dbReference type="CDD" id="cd00091">
    <property type="entry name" value="NUC"/>
    <property type="match status" value="1"/>
</dbReference>
<keyword evidence="3" id="KW-0472">Membrane</keyword>
<keyword evidence="6" id="KW-0540">Nuclease</keyword>
<keyword evidence="3" id="KW-0812">Transmembrane</keyword>
<dbReference type="InterPro" id="IPR044925">
    <property type="entry name" value="His-Me_finger_sf"/>
</dbReference>
<dbReference type="SMART" id="SM00477">
    <property type="entry name" value="NUC"/>
    <property type="match status" value="1"/>
</dbReference>
<feature type="binding site" evidence="2">
    <location>
        <position position="189"/>
    </location>
    <ligand>
        <name>Mg(2+)</name>
        <dbReference type="ChEBI" id="CHEBI:18420"/>
        <note>catalytic</note>
    </ligand>
</feature>
<dbReference type="PANTHER" id="PTHR13966">
    <property type="entry name" value="ENDONUCLEASE RELATED"/>
    <property type="match status" value="1"/>
</dbReference>
<dbReference type="SMART" id="SM00892">
    <property type="entry name" value="Endonuclease_NS"/>
    <property type="match status" value="1"/>
</dbReference>
<keyword evidence="3" id="KW-1133">Transmembrane helix</keyword>
<dbReference type="KEGG" id="aup:AsAng_0062400"/>
<dbReference type="InterPro" id="IPR044929">
    <property type="entry name" value="DNA/RNA_non-sp_Endonuclease_sf"/>
</dbReference>
<keyword evidence="2" id="KW-0479">Metal-binding</keyword>
<dbReference type="GO" id="GO:0003676">
    <property type="term" value="F:nucleic acid binding"/>
    <property type="evidence" value="ECO:0007669"/>
    <property type="project" value="InterPro"/>
</dbReference>
<keyword evidence="7" id="KW-1185">Reference proteome</keyword>
<evidence type="ECO:0000259" key="4">
    <source>
        <dbReference type="SMART" id="SM00477"/>
    </source>
</evidence>
<sequence>MTYILVLDQIVIMKGMSKIVLLVAAAVSGIFVLILGNNPLGGGDAVNTQDNNYNNQPVVSNRDRNTDVYPQSIDDNLPETGLNYIPTQQLGDQLIKYRYYALSYSSQHQNAEWVAYELRGARLDLAYRKERKNFKSDPNIRTEASSLDYANSGYDRGHLVPAHDMDFSEQAIEESFYMTNVSPQVPDFNRGIWKRLEERVRTWAKKEQRLYIVTGPLLRSNVDAANRINGNGPTIPRGFYKIVLDYEGPQKKAIAFMFKNKEIQQPLENFVTTIDRVEAYTDLDFFPDLTEEEQAILEATTNPEAWGFK</sequence>
<feature type="active site" description="Proton acceptor" evidence="1">
    <location>
        <position position="158"/>
    </location>
</feature>
<organism evidence="6 7">
    <name type="scientific">Aureispira anguillae</name>
    <dbReference type="NCBI Taxonomy" id="2864201"/>
    <lineage>
        <taxon>Bacteria</taxon>
        <taxon>Pseudomonadati</taxon>
        <taxon>Bacteroidota</taxon>
        <taxon>Saprospiria</taxon>
        <taxon>Saprospirales</taxon>
        <taxon>Saprospiraceae</taxon>
        <taxon>Aureispira</taxon>
    </lineage>
</organism>
<dbReference type="Gene3D" id="3.40.570.10">
    <property type="entry name" value="Extracellular Endonuclease, subunit A"/>
    <property type="match status" value="1"/>
</dbReference>
<evidence type="ECO:0000259" key="5">
    <source>
        <dbReference type="SMART" id="SM00892"/>
    </source>
</evidence>